<dbReference type="PANTHER" id="PTHR21737">
    <property type="entry name" value="POLYGLUTAMINE BINDING PROTEIN 1/MARVEL MEMBRANE-ASSOCIATING DOMAIN CONTAINING 3"/>
    <property type="match status" value="1"/>
</dbReference>
<keyword evidence="3" id="KW-1185">Reference proteome</keyword>
<dbReference type="GO" id="GO:0005737">
    <property type="term" value="C:cytoplasm"/>
    <property type="evidence" value="ECO:0007669"/>
    <property type="project" value="TreeGrafter"/>
</dbReference>
<dbReference type="AlphaFoldDB" id="A0AAV0AW74"/>
<evidence type="ECO:0000259" key="1">
    <source>
        <dbReference type="Pfam" id="PF10312"/>
    </source>
</evidence>
<dbReference type="Proteomes" id="UP001153365">
    <property type="component" value="Unassembled WGS sequence"/>
</dbReference>
<evidence type="ECO:0000313" key="3">
    <source>
        <dbReference type="Proteomes" id="UP001153365"/>
    </source>
</evidence>
<organism evidence="2 3">
    <name type="scientific">Phakopsora pachyrhizi</name>
    <name type="common">Asian soybean rust disease fungus</name>
    <dbReference type="NCBI Taxonomy" id="170000"/>
    <lineage>
        <taxon>Eukaryota</taxon>
        <taxon>Fungi</taxon>
        <taxon>Dikarya</taxon>
        <taxon>Basidiomycota</taxon>
        <taxon>Pucciniomycotina</taxon>
        <taxon>Pucciniomycetes</taxon>
        <taxon>Pucciniales</taxon>
        <taxon>Phakopsoraceae</taxon>
        <taxon>Phakopsora</taxon>
    </lineage>
</organism>
<dbReference type="GO" id="GO:0005681">
    <property type="term" value="C:spliceosomal complex"/>
    <property type="evidence" value="ECO:0007669"/>
    <property type="project" value="TreeGrafter"/>
</dbReference>
<protein>
    <recommendedName>
        <fullName evidence="1">Splicing factor cactin central domain-containing protein</fullName>
    </recommendedName>
</protein>
<proteinExistence type="predicted"/>
<name>A0AAV0AW74_PHAPC</name>
<dbReference type="Pfam" id="PF10312">
    <property type="entry name" value="Cactin_mid"/>
    <property type="match status" value="1"/>
</dbReference>
<dbReference type="PANTHER" id="PTHR21737:SF4">
    <property type="entry name" value="SPLICING FACTOR CACTIN"/>
    <property type="match status" value="1"/>
</dbReference>
<dbReference type="GO" id="GO:0045292">
    <property type="term" value="P:mRNA cis splicing, via spliceosome"/>
    <property type="evidence" value="ECO:0007669"/>
    <property type="project" value="TreeGrafter"/>
</dbReference>
<comment type="caution">
    <text evidence="2">The sequence shown here is derived from an EMBL/GenBank/DDBJ whole genome shotgun (WGS) entry which is preliminary data.</text>
</comment>
<accession>A0AAV0AW74</accession>
<dbReference type="InterPro" id="IPR018816">
    <property type="entry name" value="Cactin_central"/>
</dbReference>
<reference evidence="2" key="1">
    <citation type="submission" date="2022-06" db="EMBL/GenBank/DDBJ databases">
        <authorList>
            <consortium name="SYNGENTA / RWTH Aachen University"/>
        </authorList>
    </citation>
    <scope>NUCLEOTIDE SEQUENCE</scope>
</reference>
<feature type="domain" description="Splicing factor cactin central" evidence="1">
    <location>
        <begin position="109"/>
        <end position="181"/>
    </location>
</feature>
<gene>
    <name evidence="2" type="ORF">PPACK8108_LOCUS9264</name>
</gene>
<evidence type="ECO:0000313" key="2">
    <source>
        <dbReference type="EMBL" id="CAH7674354.1"/>
    </source>
</evidence>
<sequence length="201" mass="23484">MREEADCRAAAELSMYCAVDNPFHNTKLSSWFEWVKKHEQERKLGISPDEAFRREAERRAEAAEELERLAILVRWHRWRSVLLKRMTPIDPDDHANKKSLGALIEENGDDEDDSIGLEVDLDEPYAIFDNLSLEKTQELAEDIKMHIALKKSITKLKFWHCLQCICNNALTQLQNKRTIQHNTLRAEWTDPSIIRQDDDLS</sequence>
<dbReference type="EMBL" id="CALTRL010001979">
    <property type="protein sequence ID" value="CAH7674354.1"/>
    <property type="molecule type" value="Genomic_DNA"/>
</dbReference>